<evidence type="ECO:0000313" key="1">
    <source>
        <dbReference type="EMBL" id="ROP99909.1"/>
    </source>
</evidence>
<dbReference type="RefSeq" id="WP_170216407.1">
    <property type="nucleotide sequence ID" value="NZ_AP019700.1"/>
</dbReference>
<protein>
    <submittedName>
        <fullName evidence="1">Uncharacterized protein</fullName>
    </submittedName>
</protein>
<gene>
    <name evidence="1" type="ORF">EDC65_1704</name>
</gene>
<dbReference type="AlphaFoldDB" id="A0A3N1MAX8"/>
<name>A0A3N1MAX8_9PROT</name>
<dbReference type="Proteomes" id="UP000278222">
    <property type="component" value="Unassembled WGS sequence"/>
</dbReference>
<comment type="caution">
    <text evidence="1">The sequence shown here is derived from an EMBL/GenBank/DDBJ whole genome shotgun (WGS) entry which is preliminary data.</text>
</comment>
<dbReference type="EMBL" id="RJKX01000013">
    <property type="protein sequence ID" value="ROP99909.1"/>
    <property type="molecule type" value="Genomic_DNA"/>
</dbReference>
<sequence length="75" mass="8132">MPTDPSPSVSAALIQAQGLELHGLSLTIERAGELAAEVARIQAQMAAIVPPFWFFDEPMQFLAVLDELARPEDGR</sequence>
<reference evidence="1 2" key="1">
    <citation type="submission" date="2018-11" db="EMBL/GenBank/DDBJ databases">
        <title>Genomic Encyclopedia of Type Strains, Phase IV (KMG-IV): sequencing the most valuable type-strain genomes for metagenomic binning, comparative biology and taxonomic classification.</title>
        <authorList>
            <person name="Goeker M."/>
        </authorList>
    </citation>
    <scope>NUCLEOTIDE SEQUENCE [LARGE SCALE GENOMIC DNA]</scope>
    <source>
        <strain evidence="1 2">DSM 5900</strain>
    </source>
</reference>
<proteinExistence type="predicted"/>
<evidence type="ECO:0000313" key="2">
    <source>
        <dbReference type="Proteomes" id="UP000278222"/>
    </source>
</evidence>
<organism evidence="1 2">
    <name type="scientific">Stella humosa</name>
    <dbReference type="NCBI Taxonomy" id="94"/>
    <lineage>
        <taxon>Bacteria</taxon>
        <taxon>Pseudomonadati</taxon>
        <taxon>Pseudomonadota</taxon>
        <taxon>Alphaproteobacteria</taxon>
        <taxon>Rhodospirillales</taxon>
        <taxon>Stellaceae</taxon>
        <taxon>Stella</taxon>
    </lineage>
</organism>
<keyword evidence="2" id="KW-1185">Reference proteome</keyword>
<accession>A0A3N1MAX8</accession>